<evidence type="ECO:0000313" key="1">
    <source>
        <dbReference type="EMBL" id="EKX65230.1"/>
    </source>
</evidence>
<comment type="caution">
    <text evidence="1">The sequence shown here is derived from an EMBL/GenBank/DDBJ whole genome shotgun (WGS) entry which is preliminary data.</text>
</comment>
<dbReference type="AlphaFoldDB" id="L1KXL1"/>
<accession>L1KXL1</accession>
<protein>
    <submittedName>
        <fullName evidence="1">Universal stress family protein</fullName>
    </submittedName>
</protein>
<gene>
    <name evidence="1" type="ORF">STRIP9103_09265</name>
</gene>
<proteinExistence type="predicted"/>
<dbReference type="Proteomes" id="UP000010411">
    <property type="component" value="Unassembled WGS sequence"/>
</dbReference>
<feature type="non-terminal residue" evidence="1">
    <location>
        <position position="45"/>
    </location>
</feature>
<sequence>MSANPFADYHLVCAVVLVALATAGAGAARGLGEEWARLPFVSRNR</sequence>
<dbReference type="EMBL" id="AEJC01000300">
    <property type="protein sequence ID" value="EKX65230.1"/>
    <property type="molecule type" value="Genomic_DNA"/>
</dbReference>
<organism evidence="1 2">
    <name type="scientific">Streptomyces ipomoeae 91-03</name>
    <dbReference type="NCBI Taxonomy" id="698759"/>
    <lineage>
        <taxon>Bacteria</taxon>
        <taxon>Bacillati</taxon>
        <taxon>Actinomycetota</taxon>
        <taxon>Actinomycetes</taxon>
        <taxon>Kitasatosporales</taxon>
        <taxon>Streptomycetaceae</taxon>
        <taxon>Streptomyces</taxon>
    </lineage>
</organism>
<keyword evidence="2" id="KW-1185">Reference proteome</keyword>
<reference evidence="1 2" key="1">
    <citation type="submission" date="2012-11" db="EMBL/GenBank/DDBJ databases">
        <authorList>
            <person name="Huguet-Tapia J.C."/>
            <person name="Durkin A.S."/>
            <person name="Pettis G.S."/>
            <person name="Badger J.H."/>
        </authorList>
    </citation>
    <scope>NUCLEOTIDE SEQUENCE [LARGE SCALE GENOMIC DNA]</scope>
    <source>
        <strain evidence="1 2">91-03</strain>
    </source>
</reference>
<name>L1KXL1_9ACTN</name>
<evidence type="ECO:0000313" key="2">
    <source>
        <dbReference type="Proteomes" id="UP000010411"/>
    </source>
</evidence>